<dbReference type="EMBL" id="ML208478">
    <property type="protein sequence ID" value="TFK64356.1"/>
    <property type="molecule type" value="Genomic_DNA"/>
</dbReference>
<proteinExistence type="predicted"/>
<keyword evidence="2" id="KW-1185">Reference proteome</keyword>
<gene>
    <name evidence="1" type="ORF">BDN72DRAFT_963255</name>
</gene>
<evidence type="ECO:0000313" key="1">
    <source>
        <dbReference type="EMBL" id="TFK64356.1"/>
    </source>
</evidence>
<sequence>MWVCPAFDYSSTASSLHHLPICLLLLLKGLIASRSPTSVPRPCPRQLHPRQSLALLSRCCPGISVSNPSGQLLPRSRRFCTLPHRSGTSFLLIPQSITGRDISSTNMRINTYIPAPCSKAISWQEMTVSSGMSYTAPTSSLSKSLRTLEATNVLLGLKNPGSIPQVMRLSSHLSIYPLLSSRPRQTRLPGSFRSHPHPSRPVVKYVL</sequence>
<dbReference type="Proteomes" id="UP000308600">
    <property type="component" value="Unassembled WGS sequence"/>
</dbReference>
<name>A0ACD3AF97_9AGAR</name>
<reference evidence="1 2" key="1">
    <citation type="journal article" date="2019" name="Nat. Ecol. Evol.">
        <title>Megaphylogeny resolves global patterns of mushroom evolution.</title>
        <authorList>
            <person name="Varga T."/>
            <person name="Krizsan K."/>
            <person name="Foldi C."/>
            <person name="Dima B."/>
            <person name="Sanchez-Garcia M."/>
            <person name="Sanchez-Ramirez S."/>
            <person name="Szollosi G.J."/>
            <person name="Szarkandi J.G."/>
            <person name="Papp V."/>
            <person name="Albert L."/>
            <person name="Andreopoulos W."/>
            <person name="Angelini C."/>
            <person name="Antonin V."/>
            <person name="Barry K.W."/>
            <person name="Bougher N.L."/>
            <person name="Buchanan P."/>
            <person name="Buyck B."/>
            <person name="Bense V."/>
            <person name="Catcheside P."/>
            <person name="Chovatia M."/>
            <person name="Cooper J."/>
            <person name="Damon W."/>
            <person name="Desjardin D."/>
            <person name="Finy P."/>
            <person name="Geml J."/>
            <person name="Haridas S."/>
            <person name="Hughes K."/>
            <person name="Justo A."/>
            <person name="Karasinski D."/>
            <person name="Kautmanova I."/>
            <person name="Kiss B."/>
            <person name="Kocsube S."/>
            <person name="Kotiranta H."/>
            <person name="LaButti K.M."/>
            <person name="Lechner B.E."/>
            <person name="Liimatainen K."/>
            <person name="Lipzen A."/>
            <person name="Lukacs Z."/>
            <person name="Mihaltcheva S."/>
            <person name="Morgado L.N."/>
            <person name="Niskanen T."/>
            <person name="Noordeloos M.E."/>
            <person name="Ohm R.A."/>
            <person name="Ortiz-Santana B."/>
            <person name="Ovrebo C."/>
            <person name="Racz N."/>
            <person name="Riley R."/>
            <person name="Savchenko A."/>
            <person name="Shiryaev A."/>
            <person name="Soop K."/>
            <person name="Spirin V."/>
            <person name="Szebenyi C."/>
            <person name="Tomsovsky M."/>
            <person name="Tulloss R.E."/>
            <person name="Uehling J."/>
            <person name="Grigoriev I.V."/>
            <person name="Vagvolgyi C."/>
            <person name="Papp T."/>
            <person name="Martin F.M."/>
            <person name="Miettinen O."/>
            <person name="Hibbett D.S."/>
            <person name="Nagy L.G."/>
        </authorList>
    </citation>
    <scope>NUCLEOTIDE SEQUENCE [LARGE SCALE GENOMIC DNA]</scope>
    <source>
        <strain evidence="1 2">NL-1719</strain>
    </source>
</reference>
<accession>A0ACD3AF97</accession>
<evidence type="ECO:0000313" key="2">
    <source>
        <dbReference type="Proteomes" id="UP000308600"/>
    </source>
</evidence>
<protein>
    <submittedName>
        <fullName evidence="1">Uncharacterized protein</fullName>
    </submittedName>
</protein>
<organism evidence="1 2">
    <name type="scientific">Pluteus cervinus</name>
    <dbReference type="NCBI Taxonomy" id="181527"/>
    <lineage>
        <taxon>Eukaryota</taxon>
        <taxon>Fungi</taxon>
        <taxon>Dikarya</taxon>
        <taxon>Basidiomycota</taxon>
        <taxon>Agaricomycotina</taxon>
        <taxon>Agaricomycetes</taxon>
        <taxon>Agaricomycetidae</taxon>
        <taxon>Agaricales</taxon>
        <taxon>Pluteineae</taxon>
        <taxon>Pluteaceae</taxon>
        <taxon>Pluteus</taxon>
    </lineage>
</organism>